<keyword evidence="6" id="KW-1185">Reference proteome</keyword>
<feature type="domain" description="DUF6923" evidence="4">
    <location>
        <begin position="69"/>
        <end position="297"/>
    </location>
</feature>
<dbReference type="NCBIfam" id="TIGR04225">
    <property type="entry name" value="CshA_fibril_rpt"/>
    <property type="match status" value="1"/>
</dbReference>
<feature type="domain" description="CshA" evidence="3">
    <location>
        <begin position="513"/>
        <end position="605"/>
    </location>
</feature>
<dbReference type="Pfam" id="PF01345">
    <property type="entry name" value="DUF11"/>
    <property type="match status" value="1"/>
</dbReference>
<reference evidence="5 6" key="1">
    <citation type="submission" date="2013-08" db="EMBL/GenBank/DDBJ databases">
        <title>Genome sequencing of Cellulomonas bogoriensis 69B4.</title>
        <authorList>
            <person name="Chen F."/>
            <person name="Li Y."/>
            <person name="Wang G."/>
        </authorList>
    </citation>
    <scope>NUCLEOTIDE SEQUENCE [LARGE SCALE GENOMIC DNA]</scope>
    <source>
        <strain evidence="5 6">69B4</strain>
    </source>
</reference>
<gene>
    <name evidence="5" type="ORF">N869_07060</name>
</gene>
<name>A0A0A0BNB4_9CELL</name>
<evidence type="ECO:0000259" key="3">
    <source>
        <dbReference type="Pfam" id="PF19076"/>
    </source>
</evidence>
<dbReference type="Proteomes" id="UP000054314">
    <property type="component" value="Unassembled WGS sequence"/>
</dbReference>
<dbReference type="GO" id="GO:0005975">
    <property type="term" value="P:carbohydrate metabolic process"/>
    <property type="evidence" value="ECO:0007669"/>
    <property type="project" value="UniProtKB-ARBA"/>
</dbReference>
<dbReference type="Pfam" id="PF21959">
    <property type="entry name" value="DUF6923"/>
    <property type="match status" value="1"/>
</dbReference>
<comment type="caution">
    <text evidence="5">The sequence shown here is derived from an EMBL/GenBank/DDBJ whole genome shotgun (WGS) entry which is preliminary data.</text>
</comment>
<dbReference type="InterPro" id="IPR054215">
    <property type="entry name" value="DUF6923"/>
</dbReference>
<protein>
    <submittedName>
        <fullName evidence="5">Uncharacterized protein</fullName>
    </submittedName>
</protein>
<feature type="domain" description="DUF11" evidence="2">
    <location>
        <begin position="315"/>
        <end position="404"/>
    </location>
</feature>
<feature type="domain" description="CshA" evidence="3">
    <location>
        <begin position="439"/>
        <end position="508"/>
    </location>
</feature>
<dbReference type="Gene3D" id="2.60.40.10">
    <property type="entry name" value="Immunoglobulins"/>
    <property type="match status" value="1"/>
</dbReference>
<evidence type="ECO:0000259" key="2">
    <source>
        <dbReference type="Pfam" id="PF01345"/>
    </source>
</evidence>
<accession>A0A0A0BNB4</accession>
<evidence type="ECO:0000256" key="1">
    <source>
        <dbReference type="SAM" id="MobiDB-lite"/>
    </source>
</evidence>
<dbReference type="EMBL" id="AXCZ01000189">
    <property type="protein sequence ID" value="KGM09456.1"/>
    <property type="molecule type" value="Genomic_DNA"/>
</dbReference>
<dbReference type="InterPro" id="IPR011048">
    <property type="entry name" value="Haem_d1_sf"/>
</dbReference>
<dbReference type="SUPFAM" id="SSF51004">
    <property type="entry name" value="C-terminal (heme d1) domain of cytochrome cd1-nitrite reductase"/>
    <property type="match status" value="1"/>
</dbReference>
<dbReference type="RefSeq" id="WP_035062266.1">
    <property type="nucleotide sequence ID" value="NZ_AXCZ01000189.1"/>
</dbReference>
<dbReference type="InterPro" id="IPR026395">
    <property type="entry name" value="CshA_fibril"/>
</dbReference>
<dbReference type="OrthoDB" id="134475at2"/>
<dbReference type="Pfam" id="PF19076">
    <property type="entry name" value="CshA_repeat"/>
    <property type="match status" value="2"/>
</dbReference>
<evidence type="ECO:0000313" key="6">
    <source>
        <dbReference type="Proteomes" id="UP000054314"/>
    </source>
</evidence>
<feature type="non-terminal residue" evidence="5">
    <location>
        <position position="662"/>
    </location>
</feature>
<organism evidence="5 6">
    <name type="scientific">Cellulomonas bogoriensis 69B4 = DSM 16987</name>
    <dbReference type="NCBI Taxonomy" id="1386082"/>
    <lineage>
        <taxon>Bacteria</taxon>
        <taxon>Bacillati</taxon>
        <taxon>Actinomycetota</taxon>
        <taxon>Actinomycetes</taxon>
        <taxon>Micrococcales</taxon>
        <taxon>Cellulomonadaceae</taxon>
        <taxon>Cellulomonas</taxon>
    </lineage>
</organism>
<dbReference type="InterPro" id="IPR001434">
    <property type="entry name" value="OmcB-like_DUF11"/>
</dbReference>
<feature type="compositionally biased region" description="Polar residues" evidence="1">
    <location>
        <begin position="648"/>
        <end position="662"/>
    </location>
</feature>
<evidence type="ECO:0000259" key="4">
    <source>
        <dbReference type="Pfam" id="PF21959"/>
    </source>
</evidence>
<sequence>MPSHALPRRRPQRAHRPIAATLVGALAGALVAVGAPAAFATPMTVDYPTVFISQLIQAGDPDYVGAEGTTMRTAVQSRLANAGAGGVEIRSIGTAAPFLYNAVGYRVSDGYLYGMQSNSNTLVRIGDGAEVTALGAVTGLPSGTYAAGAFGEGAEADTFFVKTNQTTSPVYAIDVDTRTVTRTITPSTGFNSIDFTWADGYLWGVRTSAAVKTLIRLDTTTGEVLPIATGTVFPAGDTGGYGAAWTYGNGNLAFSNNSTGNITQVTVTDPTGSAPEVTWVSTISGPPTSSNDGATTPSEPTDLVPMVTDPAPAGPATPLTWEVEITNAGPGGSSGSTFTFAVPEGVTDVTLPLGCSTTQGVVQCVAGQLAPGDSETYTFTGTSPADRTVSSTSVVTVVGNEEDPGVTTAPLTVTPLTRHLTSSGVGTTVQTVPSGAPDGGQVTLLDAQQQPVQTLDVPGQGTYRVQGPDLVFEPVLGFAGEATTVDVRLTAPGAESTETGTATYTATVHAPAGPTATDRTSTGVGTEVQDATLPTAPTGGALTLLDADGEPATTVTVTGQGTYALDGTTVTFSPVHGFAGTATAVSYRLTDAYGQTAEATYTPTVAAPAPPATADLTSQGVGTTTQVPTSQVPVPVDGSVTLLDGDGSPTSTVTVPGQGTYT</sequence>
<dbReference type="InterPro" id="IPR013783">
    <property type="entry name" value="Ig-like_fold"/>
</dbReference>
<feature type="region of interest" description="Disordered" evidence="1">
    <location>
        <begin position="640"/>
        <end position="662"/>
    </location>
</feature>
<proteinExistence type="predicted"/>
<evidence type="ECO:0000313" key="5">
    <source>
        <dbReference type="EMBL" id="KGM09456.1"/>
    </source>
</evidence>
<dbReference type="AlphaFoldDB" id="A0A0A0BNB4"/>